<name>A0A7D7KZS0_KOCVA</name>
<sequence>MEESPVGHRAFFPSFARSGISDGLVMFRTHFAPFAQVALMSFQTVTNTFMQAFGLACATQVVGIPTAAMLWVSSVGNVCAIATQPLFARFSDRFDRKPVFLAGVTGSAVLIFGSFTVLSPGNIPVVFLASTLITAGNYVLSNSVYPG</sequence>
<keyword evidence="2" id="KW-0813">Transport</keyword>
<gene>
    <name evidence="5" type="ORF">CIB50_0001405</name>
</gene>
<evidence type="ECO:0000256" key="3">
    <source>
        <dbReference type="ARBA" id="ARBA00022475"/>
    </source>
</evidence>
<reference evidence="6" key="1">
    <citation type="submission" date="2017-08" db="EMBL/GenBank/DDBJ databases">
        <title>Draft Genome Sequence of Kocuria varians 80.</title>
        <authorList>
            <person name="Minaev M."/>
            <person name="Kurbakov K.A."/>
            <person name="Solodovnikova G.I."/>
            <person name="Kuznetsova O.A."/>
            <person name="Lisitsyn A.B."/>
        </authorList>
    </citation>
    <scope>NUCLEOTIDE SEQUENCE [LARGE SCALE GENOMIC DNA]</scope>
    <source>
        <strain evidence="6">80</strain>
    </source>
</reference>
<dbReference type="SUPFAM" id="SSF103473">
    <property type="entry name" value="MFS general substrate transporter"/>
    <property type="match status" value="1"/>
</dbReference>
<reference evidence="5 6" key="2">
    <citation type="submission" date="2020-07" db="EMBL/GenBank/DDBJ databases">
        <title>Genome of starter culture bacteria Kocuria salsicia reveals its technological properties and safety for usage in meat industry.</title>
        <authorList>
            <person name="Michael M."/>
            <person name="Konstantin K."/>
            <person name="Evgenii K."/>
            <person name="Galina S."/>
            <person name="Oksana K."/>
            <person name="Andrei L."/>
        </authorList>
    </citation>
    <scope>NUCLEOTIDE SEQUENCE [LARGE SCALE GENOMIC DNA]</scope>
    <source>
        <strain evidence="5 6">80</strain>
    </source>
</reference>
<dbReference type="KEGG" id="kvr:CIB50_0001405"/>
<evidence type="ECO:0000256" key="2">
    <source>
        <dbReference type="ARBA" id="ARBA00022448"/>
    </source>
</evidence>
<dbReference type="RefSeq" id="WP_055084550.1">
    <property type="nucleotide sequence ID" value="NZ_CP059343.1"/>
</dbReference>
<keyword evidence="4" id="KW-1133">Transmembrane helix</keyword>
<organism evidence="5 6">
    <name type="scientific">Kocuria varians</name>
    <name type="common">Micrococcus varians</name>
    <dbReference type="NCBI Taxonomy" id="1272"/>
    <lineage>
        <taxon>Bacteria</taxon>
        <taxon>Bacillati</taxon>
        <taxon>Actinomycetota</taxon>
        <taxon>Actinomycetes</taxon>
        <taxon>Micrococcales</taxon>
        <taxon>Micrococcaceae</taxon>
        <taxon>Kocuria</taxon>
    </lineage>
</organism>
<keyword evidence="3" id="KW-1003">Cell membrane</keyword>
<evidence type="ECO:0000256" key="4">
    <source>
        <dbReference type="SAM" id="Phobius"/>
    </source>
</evidence>
<keyword evidence="6" id="KW-1185">Reference proteome</keyword>
<keyword evidence="4" id="KW-0812">Transmembrane</keyword>
<dbReference type="PANTHER" id="PTHR43045">
    <property type="entry name" value="SHIKIMATE TRANSPORTER"/>
    <property type="match status" value="1"/>
</dbReference>
<dbReference type="GO" id="GO:0005886">
    <property type="term" value="C:plasma membrane"/>
    <property type="evidence" value="ECO:0007669"/>
    <property type="project" value="UniProtKB-SubCell"/>
</dbReference>
<dbReference type="EMBL" id="CP059343">
    <property type="protein sequence ID" value="QMS56691.1"/>
    <property type="molecule type" value="Genomic_DNA"/>
</dbReference>
<keyword evidence="4" id="KW-0472">Membrane</keyword>
<dbReference type="Proteomes" id="UP000216825">
    <property type="component" value="Chromosome"/>
</dbReference>
<dbReference type="Gene3D" id="1.20.1250.20">
    <property type="entry name" value="MFS general substrate transporter like domains"/>
    <property type="match status" value="1"/>
</dbReference>
<feature type="transmembrane region" description="Helical" evidence="4">
    <location>
        <begin position="99"/>
        <end position="117"/>
    </location>
</feature>
<accession>A0A7D7KZS0</accession>
<evidence type="ECO:0000256" key="1">
    <source>
        <dbReference type="ARBA" id="ARBA00004651"/>
    </source>
</evidence>
<feature type="transmembrane region" description="Helical" evidence="4">
    <location>
        <begin position="123"/>
        <end position="140"/>
    </location>
</feature>
<evidence type="ECO:0008006" key="7">
    <source>
        <dbReference type="Google" id="ProtNLM"/>
    </source>
</evidence>
<comment type="subcellular location">
    <subcellularLocation>
        <location evidence="1">Cell membrane</location>
        <topology evidence="1">Multi-pass membrane protein</topology>
    </subcellularLocation>
</comment>
<evidence type="ECO:0000313" key="6">
    <source>
        <dbReference type="Proteomes" id="UP000216825"/>
    </source>
</evidence>
<dbReference type="InterPro" id="IPR036259">
    <property type="entry name" value="MFS_trans_sf"/>
</dbReference>
<protein>
    <recommendedName>
        <fullName evidence="7">Major facilitator superfamily (MFS) profile domain-containing protein</fullName>
    </recommendedName>
</protein>
<proteinExistence type="predicted"/>
<evidence type="ECO:0000313" key="5">
    <source>
        <dbReference type="EMBL" id="QMS56691.1"/>
    </source>
</evidence>
<dbReference type="AlphaFoldDB" id="A0A7D7KZS0"/>
<dbReference type="PANTHER" id="PTHR43045:SF1">
    <property type="entry name" value="SHIKIMATE TRANSPORTER"/>
    <property type="match status" value="1"/>
</dbReference>